<dbReference type="Gene3D" id="1.10.10.60">
    <property type="entry name" value="Homeodomain-like"/>
    <property type="match status" value="2"/>
</dbReference>
<accession>A0A1H1MLB5</accession>
<gene>
    <name evidence="6" type="ORF">SAMN04489797_0354</name>
</gene>
<evidence type="ECO:0000256" key="4">
    <source>
        <dbReference type="SAM" id="Phobius"/>
    </source>
</evidence>
<dbReference type="GO" id="GO:0043565">
    <property type="term" value="F:sequence-specific DNA binding"/>
    <property type="evidence" value="ECO:0007669"/>
    <property type="project" value="InterPro"/>
</dbReference>
<name>A0A1H1MLB5_9FLAO</name>
<keyword evidence="4" id="KW-0812">Transmembrane</keyword>
<keyword evidence="4" id="KW-1133">Transmembrane helix</keyword>
<dbReference type="RefSeq" id="WP_092443664.1">
    <property type="nucleotide sequence ID" value="NZ_LT629774.1"/>
</dbReference>
<dbReference type="AlphaFoldDB" id="A0A1H1MLB5"/>
<dbReference type="GO" id="GO:0003700">
    <property type="term" value="F:DNA-binding transcription factor activity"/>
    <property type="evidence" value="ECO:0007669"/>
    <property type="project" value="InterPro"/>
</dbReference>
<dbReference type="PANTHER" id="PTHR43280">
    <property type="entry name" value="ARAC-FAMILY TRANSCRIPTIONAL REGULATOR"/>
    <property type="match status" value="1"/>
</dbReference>
<dbReference type="PROSITE" id="PS01124">
    <property type="entry name" value="HTH_ARAC_FAMILY_2"/>
    <property type="match status" value="1"/>
</dbReference>
<organism evidence="6 7">
    <name type="scientific">Winogradskyella sediminis</name>
    <dbReference type="NCBI Taxonomy" id="1382466"/>
    <lineage>
        <taxon>Bacteria</taxon>
        <taxon>Pseudomonadati</taxon>
        <taxon>Bacteroidota</taxon>
        <taxon>Flavobacteriia</taxon>
        <taxon>Flavobacteriales</taxon>
        <taxon>Flavobacteriaceae</taxon>
        <taxon>Winogradskyella</taxon>
    </lineage>
</organism>
<protein>
    <submittedName>
        <fullName evidence="6">Helix-turn-helix domain-containing protein</fullName>
    </submittedName>
</protein>
<dbReference type="SMART" id="SM00342">
    <property type="entry name" value="HTH_ARAC"/>
    <property type="match status" value="1"/>
</dbReference>
<keyword evidence="2" id="KW-0238">DNA-binding</keyword>
<dbReference type="STRING" id="1249933.SAMN04489797_0354"/>
<evidence type="ECO:0000256" key="2">
    <source>
        <dbReference type="ARBA" id="ARBA00023125"/>
    </source>
</evidence>
<dbReference type="EMBL" id="LT629774">
    <property type="protein sequence ID" value="SDR87528.1"/>
    <property type="molecule type" value="Genomic_DNA"/>
</dbReference>
<feature type="transmembrane region" description="Helical" evidence="4">
    <location>
        <begin position="340"/>
        <end position="360"/>
    </location>
</feature>
<dbReference type="SUPFAM" id="SSF46689">
    <property type="entry name" value="Homeodomain-like"/>
    <property type="match status" value="1"/>
</dbReference>
<dbReference type="PANTHER" id="PTHR43280:SF2">
    <property type="entry name" value="HTH-TYPE TRANSCRIPTIONAL REGULATOR EXSA"/>
    <property type="match status" value="1"/>
</dbReference>
<evidence type="ECO:0000259" key="5">
    <source>
        <dbReference type="PROSITE" id="PS01124"/>
    </source>
</evidence>
<dbReference type="Proteomes" id="UP000198963">
    <property type="component" value="Chromosome I"/>
</dbReference>
<keyword evidence="4" id="KW-0472">Membrane</keyword>
<sequence>MKHKDHHCYKIVHSIVIWIGLLLSFCSYAQEHNLIIKAQELVYSDPDESIKIAEHILNTSEDPEQIAISNLLIAKAQIVKGDYNKAVIFAFDKTNHTKSITKNTQLELNLVKSQLLRRVYLDTQAQDVLDKGKELLKNLPQNSYKDSLQCLIKLEEIYTLNERRNSDKAIALIEQTQREFNSFLKTNITEKRALFLAKERAYNNLAQYDSAVVYIEKTLKLLNTSQFNDLYQKALIYRELGYLHLQKKEFNKSEESLIIASRFAEIINNPILLMEINKDLSINYLASNQNAKHKIFNEKYISLNAEVERTEQLAVNSLYSILADQDEEFFKTEKETHNNYLYLLIAGLLVALFVGGYIVIKGETRKKRRKEIINYLEIVRHKDVKAKPVKKTKPKRISIPEETEQLILSKLKRFEASNKFLNKDISLAVLAGQFDTNTKYLSGVINKHYDDNFNTFINKLRINYVIDKLKSDPHYINYKISFLAEESGYSSHSSFATVFKSIVGMSPVTFIKLIQKERAESKQKSSN</sequence>
<evidence type="ECO:0000256" key="3">
    <source>
        <dbReference type="ARBA" id="ARBA00023163"/>
    </source>
</evidence>
<evidence type="ECO:0000256" key="1">
    <source>
        <dbReference type="ARBA" id="ARBA00023015"/>
    </source>
</evidence>
<dbReference type="InterPro" id="IPR009057">
    <property type="entry name" value="Homeodomain-like_sf"/>
</dbReference>
<dbReference type="InterPro" id="IPR018060">
    <property type="entry name" value="HTH_AraC"/>
</dbReference>
<keyword evidence="3" id="KW-0804">Transcription</keyword>
<feature type="domain" description="HTH araC/xylS-type" evidence="5">
    <location>
        <begin position="401"/>
        <end position="513"/>
    </location>
</feature>
<keyword evidence="1" id="KW-0805">Transcription regulation</keyword>
<proteinExistence type="predicted"/>
<keyword evidence="7" id="KW-1185">Reference proteome</keyword>
<reference evidence="6 7" key="1">
    <citation type="submission" date="2016-10" db="EMBL/GenBank/DDBJ databases">
        <authorList>
            <person name="Varghese N."/>
            <person name="Submissions S."/>
        </authorList>
    </citation>
    <scope>NUCLEOTIDE SEQUENCE [LARGE SCALE GENOMIC DNA]</scope>
    <source>
        <strain evidence="6 7">RHA_55</strain>
    </source>
</reference>
<evidence type="ECO:0000313" key="7">
    <source>
        <dbReference type="Proteomes" id="UP000198963"/>
    </source>
</evidence>
<evidence type="ECO:0000313" key="6">
    <source>
        <dbReference type="EMBL" id="SDR87528.1"/>
    </source>
</evidence>
<dbReference type="Pfam" id="PF12833">
    <property type="entry name" value="HTH_18"/>
    <property type="match status" value="1"/>
</dbReference>
<feature type="transmembrane region" description="Helical" evidence="4">
    <location>
        <begin position="12"/>
        <end position="30"/>
    </location>
</feature>